<accession>A0A5C9A0Q6</accession>
<evidence type="ECO:0000256" key="3">
    <source>
        <dbReference type="ARBA" id="ARBA00022692"/>
    </source>
</evidence>
<feature type="transmembrane region" description="Helical" evidence="6">
    <location>
        <begin position="913"/>
        <end position="933"/>
    </location>
</feature>
<feature type="transmembrane region" description="Helical" evidence="6">
    <location>
        <begin position="97"/>
        <end position="115"/>
    </location>
</feature>
<dbReference type="GO" id="GO:0005886">
    <property type="term" value="C:plasma membrane"/>
    <property type="evidence" value="ECO:0007669"/>
    <property type="project" value="UniProtKB-SubCell"/>
</dbReference>
<dbReference type="PANTHER" id="PTHR30294">
    <property type="entry name" value="MEMBRANE COMPONENT OF ABC TRANSPORTER YHHJ-RELATED"/>
    <property type="match status" value="1"/>
</dbReference>
<dbReference type="InterPro" id="IPR055396">
    <property type="entry name" value="DUF7088"/>
</dbReference>
<evidence type="ECO:0000259" key="8">
    <source>
        <dbReference type="Pfam" id="PF23357"/>
    </source>
</evidence>
<organism evidence="9 10">
    <name type="scientific">Parahaliea aestuarii</name>
    <dbReference type="NCBI Taxonomy" id="1852021"/>
    <lineage>
        <taxon>Bacteria</taxon>
        <taxon>Pseudomonadati</taxon>
        <taxon>Pseudomonadota</taxon>
        <taxon>Gammaproteobacteria</taxon>
        <taxon>Cellvibrionales</taxon>
        <taxon>Halieaceae</taxon>
        <taxon>Parahaliea</taxon>
    </lineage>
</organism>
<feature type="transmembrane region" description="Helical" evidence="6">
    <location>
        <begin position="218"/>
        <end position="236"/>
    </location>
</feature>
<dbReference type="InterPro" id="IPR019196">
    <property type="entry name" value="ABC_transp_unknown"/>
</dbReference>
<evidence type="ECO:0000256" key="6">
    <source>
        <dbReference type="SAM" id="Phobius"/>
    </source>
</evidence>
<keyword evidence="4 6" id="KW-1133">Transmembrane helix</keyword>
<sequence>MSQGVIRRVAARELGQYFGSPVAWLFLATFAAVSLFVFFWVESFFARNVADLRPLFQWMPLLLAFLCPALTMRAWSEERSQGTLEHLLTLPAGIGRFVLGKFLAVLTLLALALLATLPLPITVALIADLDPGPVAAGYLATLLLGAAYLAAGLLVSACTGNAIVALLGAVALCGGLYLLGSPLLTAFFDDSTAHWLRTLGSGARFESICRGVLDLRDLYYYVCLCGVFLTLNVYLLERSRWSTARSGRHRTWHAVTLLLMANFLLANLWLERLPQLRLDATGDQRYTLSDATRRLLDRLEQPLLLRGYFSPRQHPQLAPLVPRLQDLMAEYAAASGGRIKVEMIDPAEHPELEREAIDRYGMRARPFQVADRHQTALVNAWFQILINYGEAFETLGFNQLVEVRTAANRQAEVRLRNPEYNLTRALRDVLQRQRAGGDPYAGLDRPVELVAYVSDQALLPPLLDTYLGSIRAQLESRVAASDGMLSVRWVDPAADNGAVASRLQEERGVLPMTIVVGDGGEFFFHLTLEDGHQVIQLPTGDFDPTAFGRTLDAGLRRFADNMTRTVALALPPVQARMAEHHLGAPTFNQLERQVGEDYSLRMEQLDDGNVSPEADILAVLAPHQLSPRAVYAIDQFLMRGGTVILATSPFTAQISDGDMALLPWPSGLQDWLAFQGVNIGNSLVMDPQSSPFPVPVIRERGGQQFRDVHLLDFPYFLDLRPPGLHGEHPVTASLPQATMAWASPLQLTPQRGRKHLTLLRSSDQAWLSRDPDITPVVDQRGRTHFEPGPERGSFAVGAVLRGRFHSWYSEQALPTPEAELAPGAAAPPLPQLLEHSPHSARLVVFASNDFLDDQMLNASVAARGTQYSGALELFMNTLDWALQDDTLLSIRSRGQYNQTLPAMEPRAQRFIEYFNYALALAWLVLVAAIGWLCRVLRRRAWRRELAL</sequence>
<dbReference type="InterPro" id="IPR051449">
    <property type="entry name" value="ABC-2_transporter_component"/>
</dbReference>
<dbReference type="Pfam" id="PF12679">
    <property type="entry name" value="ABC2_membrane_2"/>
    <property type="match status" value="1"/>
</dbReference>
<feature type="transmembrane region" description="Helical" evidence="6">
    <location>
        <begin position="135"/>
        <end position="155"/>
    </location>
</feature>
<reference evidence="9 10" key="1">
    <citation type="submission" date="2019-08" db="EMBL/GenBank/DDBJ databases">
        <title>Parahaliea maris sp. nov., isolated from the surface seawater.</title>
        <authorList>
            <person name="Liu Y."/>
        </authorList>
    </citation>
    <scope>NUCLEOTIDE SEQUENCE [LARGE SCALE GENOMIC DNA]</scope>
    <source>
        <strain evidence="9 10">S2-26</strain>
    </source>
</reference>
<feature type="transmembrane region" description="Helical" evidence="6">
    <location>
        <begin position="56"/>
        <end position="76"/>
    </location>
</feature>
<evidence type="ECO:0000313" key="10">
    <source>
        <dbReference type="Proteomes" id="UP000321933"/>
    </source>
</evidence>
<keyword evidence="5 6" id="KW-0472">Membrane</keyword>
<dbReference type="Pfam" id="PF09822">
    <property type="entry name" value="ABC_transp_aux"/>
    <property type="match status" value="1"/>
</dbReference>
<evidence type="ECO:0000256" key="2">
    <source>
        <dbReference type="ARBA" id="ARBA00022475"/>
    </source>
</evidence>
<evidence type="ECO:0000256" key="5">
    <source>
        <dbReference type="ARBA" id="ARBA00023136"/>
    </source>
</evidence>
<keyword evidence="2" id="KW-1003">Cell membrane</keyword>
<proteinExistence type="predicted"/>
<dbReference type="GO" id="GO:0140359">
    <property type="term" value="F:ABC-type transporter activity"/>
    <property type="evidence" value="ECO:0007669"/>
    <property type="project" value="InterPro"/>
</dbReference>
<dbReference type="EMBL" id="VRYZ01000001">
    <property type="protein sequence ID" value="TXS94346.1"/>
    <property type="molecule type" value="Genomic_DNA"/>
</dbReference>
<evidence type="ECO:0000256" key="4">
    <source>
        <dbReference type="ARBA" id="ARBA00022989"/>
    </source>
</evidence>
<dbReference type="AlphaFoldDB" id="A0A5C9A0Q6"/>
<evidence type="ECO:0000259" key="7">
    <source>
        <dbReference type="Pfam" id="PF09822"/>
    </source>
</evidence>
<dbReference type="PANTHER" id="PTHR30294:SF29">
    <property type="entry name" value="MULTIDRUG ABC TRANSPORTER PERMEASE YBHS-RELATED"/>
    <property type="match status" value="1"/>
</dbReference>
<dbReference type="Proteomes" id="UP000321933">
    <property type="component" value="Unassembled WGS sequence"/>
</dbReference>
<dbReference type="RefSeq" id="WP_148062202.1">
    <property type="nucleotide sequence ID" value="NZ_VRYZ01000001.1"/>
</dbReference>
<comment type="caution">
    <text evidence="9">The sequence shown here is derived from an EMBL/GenBank/DDBJ whole genome shotgun (WGS) entry which is preliminary data.</text>
</comment>
<comment type="subcellular location">
    <subcellularLocation>
        <location evidence="1">Cell membrane</location>
        <topology evidence="1">Multi-pass membrane protein</topology>
    </subcellularLocation>
</comment>
<feature type="transmembrane region" description="Helical" evidence="6">
    <location>
        <begin position="21"/>
        <end position="41"/>
    </location>
</feature>
<dbReference type="Pfam" id="PF23357">
    <property type="entry name" value="DUF7088"/>
    <property type="match status" value="1"/>
</dbReference>
<gene>
    <name evidence="9" type="ORF">FVW59_00010</name>
</gene>
<dbReference type="OrthoDB" id="9794512at2"/>
<evidence type="ECO:0000313" key="9">
    <source>
        <dbReference type="EMBL" id="TXS94346.1"/>
    </source>
</evidence>
<evidence type="ECO:0000256" key="1">
    <source>
        <dbReference type="ARBA" id="ARBA00004651"/>
    </source>
</evidence>
<feature type="transmembrane region" description="Helical" evidence="6">
    <location>
        <begin position="252"/>
        <end position="270"/>
    </location>
</feature>
<feature type="transmembrane region" description="Helical" evidence="6">
    <location>
        <begin position="162"/>
        <end position="180"/>
    </location>
</feature>
<keyword evidence="3 6" id="KW-0812">Transmembrane</keyword>
<feature type="domain" description="DUF7088" evidence="8">
    <location>
        <begin position="283"/>
        <end position="386"/>
    </location>
</feature>
<protein>
    <submittedName>
        <fullName evidence="9">ABC transporter permease subunit</fullName>
    </submittedName>
</protein>
<name>A0A5C9A0Q6_9GAMM</name>
<feature type="domain" description="ABC-type uncharacterised transport system" evidence="7">
    <location>
        <begin position="588"/>
        <end position="875"/>
    </location>
</feature>
<keyword evidence="10" id="KW-1185">Reference proteome</keyword>